<organism evidence="1">
    <name type="scientific">Mammaliicoccus fleurettii</name>
    <dbReference type="NCBI Taxonomy" id="150056"/>
    <lineage>
        <taxon>Bacteria</taxon>
        <taxon>Bacillati</taxon>
        <taxon>Bacillota</taxon>
        <taxon>Bacilli</taxon>
        <taxon>Bacillales</taxon>
        <taxon>Staphylococcaceae</taxon>
        <taxon>Mammaliicoccus</taxon>
    </lineage>
</organism>
<evidence type="ECO:0000313" key="1">
    <source>
        <dbReference type="EMBL" id="CEJ95857.1"/>
    </source>
</evidence>
<protein>
    <submittedName>
        <fullName evidence="1">Uncharacterized protein</fullName>
    </submittedName>
</protein>
<dbReference type="EMBL" id="LN680996">
    <property type="protein sequence ID" value="CEJ95857.1"/>
    <property type="molecule type" value="Genomic_DNA"/>
</dbReference>
<reference evidence="1" key="2">
    <citation type="journal article" date="2015" name="Antimicrob. Agents Chemother.">
        <title>The new macrolide-lincosamide-streptogramin B resistance gene erm(45) is located within a genomic island in Staphylococcus fleurettii.</title>
        <authorList>
            <person name="Wipf J.R."/>
            <person name="Schwendener S."/>
            <person name="Nielsen J.B."/>
            <person name="Westh H."/>
            <person name="Perreten V."/>
        </authorList>
    </citation>
    <scope>NUCLEOTIDE SEQUENCE</scope>
    <source>
        <strain evidence="1">JW205</strain>
    </source>
</reference>
<accession>A0A0D6DTR6</accession>
<proteinExistence type="predicted"/>
<reference evidence="1" key="1">
    <citation type="submission" date="2014-11" db="EMBL/GenBank/DDBJ databases">
        <authorList>
            <person name="Wipf J."/>
        </authorList>
    </citation>
    <scope>NUCLEOTIDE SEQUENCE</scope>
    <source>
        <strain evidence="1">JW205</strain>
    </source>
</reference>
<dbReference type="AlphaFoldDB" id="A0A0D6DTR6"/>
<sequence length="81" mass="9514">MSKRINEMAQSEHLKGYKNIVDAFSYGSTSIVSLVMTKISNIGKTKEEKRWNNLELTIRSYYDIEVVDENHTRIIKQKDIY</sequence>
<name>A0A0D6DTR6_9STAP</name>